<evidence type="ECO:0000256" key="7">
    <source>
        <dbReference type="ARBA" id="ARBA00023136"/>
    </source>
</evidence>
<accession>A0A240SXU4</accession>
<evidence type="ECO:0000256" key="9">
    <source>
        <dbReference type="ARBA" id="ARBA00023224"/>
    </source>
</evidence>
<evidence type="ECO:0000256" key="4">
    <source>
        <dbReference type="ARBA" id="ARBA00022692"/>
    </source>
</evidence>
<keyword evidence="5 10" id="KW-0552">Olfaction</keyword>
<dbReference type="PANTHER" id="PTHR21137">
    <property type="entry name" value="ODORANT RECEPTOR"/>
    <property type="match status" value="1"/>
</dbReference>
<feature type="transmembrane region" description="Helical" evidence="10">
    <location>
        <begin position="288"/>
        <end position="308"/>
    </location>
</feature>
<dbReference type="PANTHER" id="PTHR21137:SF35">
    <property type="entry name" value="ODORANT RECEPTOR 19A-RELATED"/>
    <property type="match status" value="1"/>
</dbReference>
<evidence type="ECO:0000256" key="6">
    <source>
        <dbReference type="ARBA" id="ARBA00022989"/>
    </source>
</evidence>
<evidence type="ECO:0000313" key="12">
    <source>
        <dbReference type="Proteomes" id="UP000092461"/>
    </source>
</evidence>
<evidence type="ECO:0000256" key="2">
    <source>
        <dbReference type="ARBA" id="ARBA00022475"/>
    </source>
</evidence>
<dbReference type="Pfam" id="PF02949">
    <property type="entry name" value="7tm_6"/>
    <property type="match status" value="1"/>
</dbReference>
<keyword evidence="2" id="KW-1003">Cell membrane</keyword>
<dbReference type="GO" id="GO:0005886">
    <property type="term" value="C:plasma membrane"/>
    <property type="evidence" value="ECO:0007669"/>
    <property type="project" value="UniProtKB-SubCell"/>
</dbReference>
<proteinExistence type="inferred from homology"/>
<feature type="transmembrane region" description="Helical" evidence="10">
    <location>
        <begin position="187"/>
        <end position="212"/>
    </location>
</feature>
<keyword evidence="4 10" id="KW-0812">Transmembrane</keyword>
<dbReference type="EMBL" id="AJWK01006293">
    <property type="status" value="NOT_ANNOTATED_CDS"/>
    <property type="molecule type" value="Genomic_DNA"/>
</dbReference>
<dbReference type="InterPro" id="IPR004117">
    <property type="entry name" value="7tm6_olfct_rcpt"/>
</dbReference>
<organism evidence="11 12">
    <name type="scientific">Lutzomyia longipalpis</name>
    <name type="common">Sand fly</name>
    <dbReference type="NCBI Taxonomy" id="7200"/>
    <lineage>
        <taxon>Eukaryota</taxon>
        <taxon>Metazoa</taxon>
        <taxon>Ecdysozoa</taxon>
        <taxon>Arthropoda</taxon>
        <taxon>Hexapoda</taxon>
        <taxon>Insecta</taxon>
        <taxon>Pterygota</taxon>
        <taxon>Neoptera</taxon>
        <taxon>Endopterygota</taxon>
        <taxon>Diptera</taxon>
        <taxon>Nematocera</taxon>
        <taxon>Psychodoidea</taxon>
        <taxon>Psychodidae</taxon>
        <taxon>Lutzomyia</taxon>
        <taxon>Lutzomyia</taxon>
    </lineage>
</organism>
<evidence type="ECO:0000256" key="8">
    <source>
        <dbReference type="ARBA" id="ARBA00023170"/>
    </source>
</evidence>
<sequence>MTPQMEQFLKAKPRIDFLMIHLTLNVASGHSKNRFIIFFLAFFNILFFFFVILHLMHLNNFELNFNSLNTILTIGASIGYGFKIIVGLFKRQKFGRLLQNISKIYEEQEEDEELGRILEKHLMNSLKIFKFCDRCGIRIFFIASILCSSYFRLNADYGLTYELPFIASDNFKDKFLWKEFLYILQGFFYINLAIATISLDIGIVFLCLKVIAEMNILSDYMKVLNEKIKTDPKFFGKIIKRHCSLIENVNLLNNIISKISFYHLILACFALLFGMTFLITYATGIANYIIIVCGGSLSLPMCILGEIIRNKTDDISDILYLTNWYELSVKEQKMFLIILGMAQREYGLKAGGMYDVNLYTFVQILKIAFSYSALLYSLSQ</sequence>
<dbReference type="VEuPathDB" id="VectorBase:LLONM1_009329"/>
<evidence type="ECO:0000256" key="3">
    <source>
        <dbReference type="ARBA" id="ARBA00022606"/>
    </source>
</evidence>
<protein>
    <recommendedName>
        <fullName evidence="10">Odorant receptor</fullName>
    </recommendedName>
</protein>
<feature type="transmembrane region" description="Helical" evidence="10">
    <location>
        <begin position="135"/>
        <end position="153"/>
    </location>
</feature>
<evidence type="ECO:0000313" key="11">
    <source>
        <dbReference type="EnsemblMetazoa" id="LLOJ010739-PA"/>
    </source>
</evidence>
<comment type="similarity">
    <text evidence="10">Belongs to the insect chemoreceptor superfamily. Heteromeric odorant receptor channel (TC 1.A.69) family.</text>
</comment>
<feature type="transmembrane region" description="Helical" evidence="10">
    <location>
        <begin position="35"/>
        <end position="56"/>
    </location>
</feature>
<keyword evidence="7 10" id="KW-0472">Membrane</keyword>
<dbReference type="AlphaFoldDB" id="A0A240SXU4"/>
<keyword evidence="8 10" id="KW-0675">Receptor</keyword>
<dbReference type="GO" id="GO:0004984">
    <property type="term" value="F:olfactory receptor activity"/>
    <property type="evidence" value="ECO:0007669"/>
    <property type="project" value="InterPro"/>
</dbReference>
<dbReference type="EnsemblMetazoa" id="LLOJ010739-RA">
    <property type="protein sequence ID" value="LLOJ010739-PA"/>
    <property type="gene ID" value="LLOJ010739"/>
</dbReference>
<evidence type="ECO:0000256" key="1">
    <source>
        <dbReference type="ARBA" id="ARBA00004651"/>
    </source>
</evidence>
<comment type="subcellular location">
    <subcellularLocation>
        <location evidence="1 10">Cell membrane</location>
        <topology evidence="1 10">Multi-pass membrane protein</topology>
    </subcellularLocation>
</comment>
<feature type="transmembrane region" description="Helical" evidence="10">
    <location>
        <begin position="68"/>
        <end position="89"/>
    </location>
</feature>
<evidence type="ECO:0000256" key="10">
    <source>
        <dbReference type="RuleBase" id="RU351113"/>
    </source>
</evidence>
<name>A0A240SXU4_LUTLO</name>
<dbReference type="Proteomes" id="UP000092461">
    <property type="component" value="Unassembled WGS sequence"/>
</dbReference>
<dbReference type="GO" id="GO:0005549">
    <property type="term" value="F:odorant binding"/>
    <property type="evidence" value="ECO:0007669"/>
    <property type="project" value="InterPro"/>
</dbReference>
<evidence type="ECO:0000256" key="5">
    <source>
        <dbReference type="ARBA" id="ARBA00022725"/>
    </source>
</evidence>
<keyword evidence="9 10" id="KW-0807">Transducer</keyword>
<dbReference type="VEuPathDB" id="VectorBase:LLOJ010739"/>
<feature type="transmembrane region" description="Helical" evidence="10">
    <location>
        <begin position="358"/>
        <end position="378"/>
    </location>
</feature>
<keyword evidence="6 10" id="KW-1133">Transmembrane helix</keyword>
<reference evidence="11" key="1">
    <citation type="submission" date="2020-05" db="UniProtKB">
        <authorList>
            <consortium name="EnsemblMetazoa"/>
        </authorList>
    </citation>
    <scope>IDENTIFICATION</scope>
    <source>
        <strain evidence="11">Jacobina</strain>
    </source>
</reference>
<dbReference type="GO" id="GO:0007165">
    <property type="term" value="P:signal transduction"/>
    <property type="evidence" value="ECO:0007669"/>
    <property type="project" value="UniProtKB-KW"/>
</dbReference>
<feature type="transmembrane region" description="Helical" evidence="10">
    <location>
        <begin position="261"/>
        <end position="282"/>
    </location>
</feature>
<keyword evidence="12" id="KW-1185">Reference proteome</keyword>
<keyword evidence="3 10" id="KW-0716">Sensory transduction</keyword>